<evidence type="ECO:0000256" key="4">
    <source>
        <dbReference type="ARBA" id="ARBA00023128"/>
    </source>
</evidence>
<dbReference type="SUPFAM" id="SSF81411">
    <property type="entry name" value="Mitochondrial cytochrome c oxidase subunit VIa"/>
    <property type="match status" value="1"/>
</dbReference>
<dbReference type="STRING" id="667725.A0A0L0G914"/>
<dbReference type="InterPro" id="IPR001349">
    <property type="entry name" value="Cyt_c_oxidase_su6a"/>
</dbReference>
<dbReference type="GO" id="GO:0030234">
    <property type="term" value="F:enzyme regulator activity"/>
    <property type="evidence" value="ECO:0007669"/>
    <property type="project" value="TreeGrafter"/>
</dbReference>
<evidence type="ECO:0000256" key="2">
    <source>
        <dbReference type="ARBA" id="ARBA00022792"/>
    </source>
</evidence>
<keyword evidence="2" id="KW-0999">Mitochondrion inner membrane</keyword>
<dbReference type="Gene3D" id="4.10.95.10">
    <property type="entry name" value="Cytochrome c oxidase, subunit VIa"/>
    <property type="match status" value="1"/>
</dbReference>
<dbReference type="eggNOG" id="KOG3469">
    <property type="taxonomic scope" value="Eukaryota"/>
</dbReference>
<evidence type="ECO:0000256" key="3">
    <source>
        <dbReference type="ARBA" id="ARBA00022946"/>
    </source>
</evidence>
<dbReference type="PANTHER" id="PTHR11504">
    <property type="entry name" value="CYTOCHROME C OXIDASE POLYPEPTIDE VIA"/>
    <property type="match status" value="1"/>
</dbReference>
<evidence type="ECO:0000256" key="1">
    <source>
        <dbReference type="ARBA" id="ARBA00004273"/>
    </source>
</evidence>
<gene>
    <name evidence="8" type="ORF">SARC_02399</name>
</gene>
<keyword evidence="5 7" id="KW-0472">Membrane</keyword>
<dbReference type="RefSeq" id="XP_014159301.1">
    <property type="nucleotide sequence ID" value="XM_014303826.1"/>
</dbReference>
<proteinExistence type="inferred from homology"/>
<evidence type="ECO:0000256" key="5">
    <source>
        <dbReference type="ARBA" id="ARBA00023136"/>
    </source>
</evidence>
<feature type="transmembrane region" description="Helical" evidence="7">
    <location>
        <begin position="77"/>
        <end position="95"/>
    </location>
</feature>
<dbReference type="EMBL" id="KQ241703">
    <property type="protein sequence ID" value="KNC85399.1"/>
    <property type="molecule type" value="Genomic_DNA"/>
</dbReference>
<dbReference type="GO" id="GO:0005743">
    <property type="term" value="C:mitochondrial inner membrane"/>
    <property type="evidence" value="ECO:0007669"/>
    <property type="project" value="UniProtKB-SubCell"/>
</dbReference>
<comment type="subcellular location">
    <subcellularLocation>
        <location evidence="1">Mitochondrion inner membrane</location>
    </subcellularLocation>
</comment>
<keyword evidence="3" id="KW-0809">Transit peptide</keyword>
<name>A0A0L0G914_9EUKA</name>
<dbReference type="GeneID" id="25902903"/>
<evidence type="ECO:0008006" key="10">
    <source>
        <dbReference type="Google" id="ProtNLM"/>
    </source>
</evidence>
<keyword evidence="7" id="KW-1133">Transmembrane helix</keyword>
<reference evidence="8 9" key="1">
    <citation type="submission" date="2011-02" db="EMBL/GenBank/DDBJ databases">
        <title>The Genome Sequence of Sphaeroforma arctica JP610.</title>
        <authorList>
            <consortium name="The Broad Institute Genome Sequencing Platform"/>
            <person name="Russ C."/>
            <person name="Cuomo C."/>
            <person name="Young S.K."/>
            <person name="Zeng Q."/>
            <person name="Gargeya S."/>
            <person name="Alvarado L."/>
            <person name="Berlin A."/>
            <person name="Chapman S.B."/>
            <person name="Chen Z."/>
            <person name="Freedman E."/>
            <person name="Gellesch M."/>
            <person name="Goldberg J."/>
            <person name="Griggs A."/>
            <person name="Gujja S."/>
            <person name="Heilman E."/>
            <person name="Heiman D."/>
            <person name="Howarth C."/>
            <person name="Mehta T."/>
            <person name="Neiman D."/>
            <person name="Pearson M."/>
            <person name="Roberts A."/>
            <person name="Saif S."/>
            <person name="Shea T."/>
            <person name="Shenoy N."/>
            <person name="Sisk P."/>
            <person name="Stolte C."/>
            <person name="Sykes S."/>
            <person name="White J."/>
            <person name="Yandava C."/>
            <person name="Burger G."/>
            <person name="Gray M.W."/>
            <person name="Holland P.W.H."/>
            <person name="King N."/>
            <person name="Lang F.B.F."/>
            <person name="Roger A.J."/>
            <person name="Ruiz-Trillo I."/>
            <person name="Haas B."/>
            <person name="Nusbaum C."/>
            <person name="Birren B."/>
        </authorList>
    </citation>
    <scope>NUCLEOTIDE SEQUENCE [LARGE SCALE GENOMIC DNA]</scope>
    <source>
        <strain evidence="8 9">JP610</strain>
    </source>
</reference>
<evidence type="ECO:0000256" key="7">
    <source>
        <dbReference type="SAM" id="Phobius"/>
    </source>
</evidence>
<accession>A0A0L0G914</accession>
<keyword evidence="7" id="KW-0812">Transmembrane</keyword>
<protein>
    <recommendedName>
        <fullName evidence="10">Cytochrome c oxidase subunit VIa</fullName>
    </recommendedName>
</protein>
<dbReference type="PANTHER" id="PTHR11504:SF0">
    <property type="entry name" value="CYTOCHROME C OXIDASE SUBUNIT"/>
    <property type="match status" value="1"/>
</dbReference>
<dbReference type="Proteomes" id="UP000054560">
    <property type="component" value="Unassembled WGS sequence"/>
</dbReference>
<dbReference type="InterPro" id="IPR036418">
    <property type="entry name" value="Cyt_c_oxidase_su6a_sf"/>
</dbReference>
<evidence type="ECO:0000313" key="9">
    <source>
        <dbReference type="Proteomes" id="UP000054560"/>
    </source>
</evidence>
<dbReference type="OrthoDB" id="5947505at2759"/>
<evidence type="ECO:0000256" key="6">
    <source>
        <dbReference type="RuleBase" id="RU004396"/>
    </source>
</evidence>
<organism evidence="8 9">
    <name type="scientific">Sphaeroforma arctica JP610</name>
    <dbReference type="NCBI Taxonomy" id="667725"/>
    <lineage>
        <taxon>Eukaryota</taxon>
        <taxon>Ichthyosporea</taxon>
        <taxon>Ichthyophonida</taxon>
        <taxon>Sphaeroforma</taxon>
    </lineage>
</organism>
<dbReference type="GO" id="GO:0006123">
    <property type="term" value="P:mitochondrial electron transport, cytochrome c to oxygen"/>
    <property type="evidence" value="ECO:0007669"/>
    <property type="project" value="TreeGrafter"/>
</dbReference>
<dbReference type="Pfam" id="PF02046">
    <property type="entry name" value="COX6A"/>
    <property type="match status" value="1"/>
</dbReference>
<dbReference type="AlphaFoldDB" id="A0A0L0G914"/>
<keyword evidence="9" id="KW-1185">Reference proteome</keyword>
<keyword evidence="4" id="KW-0496">Mitochondrion</keyword>
<comment type="similarity">
    <text evidence="6">Belongs to the cytochrome c oxidase subunit 6A family.</text>
</comment>
<evidence type="ECO:0000313" key="8">
    <source>
        <dbReference type="EMBL" id="KNC85399.1"/>
    </source>
</evidence>
<sequence>MQALMAFRARAPLIARTQARNASSVAKPIYAPEFSAMLGKDASTMNQARAKAMAENAKHNAESIHHASETTDTWKKISLFVAIPGVFAIAFYTLFVMDHQHFKSEDDFVQYDHMRKRVKAFPWGTGDDALFKGPNNY</sequence>